<evidence type="ECO:0000313" key="2">
    <source>
        <dbReference type="EMBL" id="CAA9464270.1"/>
    </source>
</evidence>
<sequence>MARWAAHRPARLFATPAAPGQADRAPRARRRRLDEYSARAYKWARSAWEAWGEHRDQARAWVEEVLAEERRAG</sequence>
<proteinExistence type="predicted"/>
<organism evidence="2">
    <name type="scientific">uncultured Rubrobacteraceae bacterium</name>
    <dbReference type="NCBI Taxonomy" id="349277"/>
    <lineage>
        <taxon>Bacteria</taxon>
        <taxon>Bacillati</taxon>
        <taxon>Actinomycetota</taxon>
        <taxon>Rubrobacteria</taxon>
        <taxon>Rubrobacterales</taxon>
        <taxon>Rubrobacteraceae</taxon>
        <taxon>environmental samples</taxon>
    </lineage>
</organism>
<reference evidence="2" key="1">
    <citation type="submission" date="2020-02" db="EMBL/GenBank/DDBJ databases">
        <authorList>
            <person name="Meier V. D."/>
        </authorList>
    </citation>
    <scope>NUCLEOTIDE SEQUENCE</scope>
    <source>
        <strain evidence="2">AVDCRST_MAG12</strain>
    </source>
</reference>
<accession>A0A6J4R889</accession>
<protein>
    <submittedName>
        <fullName evidence="2">Uncharacterized protein</fullName>
    </submittedName>
</protein>
<dbReference type="AlphaFoldDB" id="A0A6J4R889"/>
<evidence type="ECO:0000256" key="1">
    <source>
        <dbReference type="SAM" id="MobiDB-lite"/>
    </source>
</evidence>
<dbReference type="EMBL" id="CADCVK010000015">
    <property type="protein sequence ID" value="CAA9464270.1"/>
    <property type="molecule type" value="Genomic_DNA"/>
</dbReference>
<gene>
    <name evidence="2" type="ORF">AVDCRST_MAG12-119</name>
</gene>
<name>A0A6J4R889_9ACTN</name>
<feature type="region of interest" description="Disordered" evidence="1">
    <location>
        <begin position="1"/>
        <end position="29"/>
    </location>
</feature>
<feature type="compositionally biased region" description="Basic residues" evidence="1">
    <location>
        <begin position="1"/>
        <end position="10"/>
    </location>
</feature>